<dbReference type="Proteomes" id="UP000199310">
    <property type="component" value="Unassembled WGS sequence"/>
</dbReference>
<keyword evidence="5 7" id="KW-0472">Membrane</keyword>
<comment type="similarity">
    <text evidence="7">Belongs to the TonB-dependent receptor family.</text>
</comment>
<dbReference type="InterPro" id="IPR023997">
    <property type="entry name" value="TonB-dep_OMP_SusC/RagA_CS"/>
</dbReference>
<evidence type="ECO:0000256" key="3">
    <source>
        <dbReference type="ARBA" id="ARBA00022452"/>
    </source>
</evidence>
<dbReference type="InterPro" id="IPR037066">
    <property type="entry name" value="Plug_dom_sf"/>
</dbReference>
<evidence type="ECO:0000259" key="8">
    <source>
        <dbReference type="Pfam" id="PF07715"/>
    </source>
</evidence>
<evidence type="ECO:0000256" key="2">
    <source>
        <dbReference type="ARBA" id="ARBA00022448"/>
    </source>
</evidence>
<gene>
    <name evidence="9" type="ORF">SAMN04488122_3226</name>
</gene>
<dbReference type="InterPro" id="IPR039426">
    <property type="entry name" value="TonB-dep_rcpt-like"/>
</dbReference>
<dbReference type="InterPro" id="IPR023996">
    <property type="entry name" value="TonB-dep_OMP_SusC/RagA"/>
</dbReference>
<keyword evidence="2 7" id="KW-0813">Transport</keyword>
<dbReference type="SUPFAM" id="SSF56935">
    <property type="entry name" value="Porins"/>
    <property type="match status" value="1"/>
</dbReference>
<dbReference type="OrthoDB" id="1094723at2"/>
<dbReference type="RefSeq" id="WP_089896391.1">
    <property type="nucleotide sequence ID" value="NZ_FOJG01000001.1"/>
</dbReference>
<keyword evidence="4 7" id="KW-0812">Transmembrane</keyword>
<evidence type="ECO:0000313" key="10">
    <source>
        <dbReference type="Proteomes" id="UP000199310"/>
    </source>
</evidence>
<dbReference type="EMBL" id="FOJG01000001">
    <property type="protein sequence ID" value="SEW43490.1"/>
    <property type="molecule type" value="Genomic_DNA"/>
</dbReference>
<keyword evidence="3 7" id="KW-1134">Transmembrane beta strand</keyword>
<evidence type="ECO:0000256" key="1">
    <source>
        <dbReference type="ARBA" id="ARBA00004571"/>
    </source>
</evidence>
<dbReference type="Gene3D" id="2.60.40.1120">
    <property type="entry name" value="Carboxypeptidase-like, regulatory domain"/>
    <property type="match status" value="1"/>
</dbReference>
<sequence length="1134" mass="125755">MQKTALFNRSVAAAWASCLNARSHLIVKVMKLNFILLTCCLLQVHAVVLSQKVTLAVKNVPLQAVFDSIEKQTGYTVFSSMAVLKSAKRVTVSAVEMPLPEFLDQVLQHQDLDYFITNKTIGISPKTGHLPPAEYPATEAPAPGIEVHGKLTDKNGKPVSPATVMVKGQGIATVTRENGTYTITAPPDATLVFSMLGYKTQEVKIAGRTQMNIVMEEAITLLNSVVSTGIVERKKESFTGATVTVTGDELRQIGNQNVIQSLKTLDPSIIVLQNNQLGSNPNQLPALELRGKSSLTQTELRDRFGGDPNQPLFILDGFESDLRSIVDLDINRVASVTILKDASSTALYGSRAANGVVVVKTRQPEQGSLQVSYTADFRLDMPDLNDYNLMNAEEKLEFERLSGRYTDKNLNLSYLYQPLYDTIYNMRLKRVRMGVNTDWMDIPLRTGFTNGHSVYAYGGDQQMRYGVGVNYRKVQGVMKGSGRETWGANFDLMYNRGKLSINNKLYISGYSADESPYGAFSLYSRANPYYTPYDENGKVLRLLEAGPVTQQVSGFADVPNPLYNAMLNSMNNEKQLDIQNSLQAILRFNKDLQLQGALQLRKGSDKIEQFTPPENTTFDNSSVYEKGNYTQTRTDNYSYQANIMLTYAKVLAGVHIITANVRGDIAHSKDDAITNVAVGFPAGSNGNPSFAFSYQPNSKPQSNTNVYRRSNLLGSVNYSYDNRYLLDFTYRVDGSTAFGSAKKYSPFVSLGIGWNIYRERFFRSDVIDVLRLRGNIGSTGNQNFGSVVSTSVYAYDRKTSLLGQGLNLSAYGNSNLEWQKTISANVGMDLVMFHNRLTATVDAYRKNTDPLIVITDLPASTGIVGYATNAGSMQVKGLEATIRFTAIKQKNKGLLWNTGIFGAIVRSEYGGLGNKLTSLNDKQLASKSLVRYSDGYSPDDIWAVKSVGIDPANGREVFVKKDGQYTYTYDPADVMVVGNSRPKVEGVFSNNFSYKNFLLGISLRYQFGGDVFNDALFNKVENIDVNSIALNQDKRAFYDRWKKPGDNTRFKSISLTDNTPMSSRFVQALDVISGESVSLGYQVNDAAWLRRLRLKGFRFNVFMNDIFRISSVKAERGIDYPFANTISSSLNISF</sequence>
<reference evidence="10" key="1">
    <citation type="submission" date="2016-10" db="EMBL/GenBank/DDBJ databases">
        <authorList>
            <person name="Varghese N."/>
            <person name="Submissions S."/>
        </authorList>
    </citation>
    <scope>NUCLEOTIDE SEQUENCE [LARGE SCALE GENOMIC DNA]</scope>
    <source>
        <strain evidence="10">DSM 3695</strain>
    </source>
</reference>
<feature type="domain" description="TonB-dependent receptor plug" evidence="8">
    <location>
        <begin position="235"/>
        <end position="356"/>
    </location>
</feature>
<dbReference type="InterPro" id="IPR036942">
    <property type="entry name" value="Beta-barrel_TonB_sf"/>
</dbReference>
<name>A0A1I0RQD4_9BACT</name>
<dbReference type="GO" id="GO:0009279">
    <property type="term" value="C:cell outer membrane"/>
    <property type="evidence" value="ECO:0007669"/>
    <property type="project" value="UniProtKB-SubCell"/>
</dbReference>
<accession>A0A1I0RQD4</accession>
<organism evidence="9 10">
    <name type="scientific">Chitinophaga arvensicola</name>
    <dbReference type="NCBI Taxonomy" id="29529"/>
    <lineage>
        <taxon>Bacteria</taxon>
        <taxon>Pseudomonadati</taxon>
        <taxon>Bacteroidota</taxon>
        <taxon>Chitinophagia</taxon>
        <taxon>Chitinophagales</taxon>
        <taxon>Chitinophagaceae</taxon>
        <taxon>Chitinophaga</taxon>
    </lineage>
</organism>
<protein>
    <submittedName>
        <fullName evidence="9">TonB-linked outer membrane protein, SusC/RagA family</fullName>
    </submittedName>
</protein>
<dbReference type="SUPFAM" id="SSF49464">
    <property type="entry name" value="Carboxypeptidase regulatory domain-like"/>
    <property type="match status" value="1"/>
</dbReference>
<dbReference type="AlphaFoldDB" id="A0A1I0RQD4"/>
<evidence type="ECO:0000256" key="4">
    <source>
        <dbReference type="ARBA" id="ARBA00022692"/>
    </source>
</evidence>
<dbReference type="Pfam" id="PF07715">
    <property type="entry name" value="Plug"/>
    <property type="match status" value="1"/>
</dbReference>
<evidence type="ECO:0000256" key="7">
    <source>
        <dbReference type="PROSITE-ProRule" id="PRU01360"/>
    </source>
</evidence>
<evidence type="ECO:0000256" key="6">
    <source>
        <dbReference type="ARBA" id="ARBA00023237"/>
    </source>
</evidence>
<dbReference type="InterPro" id="IPR008969">
    <property type="entry name" value="CarboxyPept-like_regulatory"/>
</dbReference>
<dbReference type="NCBIfam" id="TIGR04056">
    <property type="entry name" value="OMP_RagA_SusC"/>
    <property type="match status" value="1"/>
</dbReference>
<keyword evidence="6 7" id="KW-0998">Cell outer membrane</keyword>
<dbReference type="Pfam" id="PF13715">
    <property type="entry name" value="CarbopepD_reg_2"/>
    <property type="match status" value="1"/>
</dbReference>
<dbReference type="PROSITE" id="PS52016">
    <property type="entry name" value="TONB_DEPENDENT_REC_3"/>
    <property type="match status" value="1"/>
</dbReference>
<dbReference type="STRING" id="29529.SAMN04488122_3226"/>
<dbReference type="Gene3D" id="2.170.130.10">
    <property type="entry name" value="TonB-dependent receptor, plug domain"/>
    <property type="match status" value="1"/>
</dbReference>
<dbReference type="InterPro" id="IPR012910">
    <property type="entry name" value="Plug_dom"/>
</dbReference>
<dbReference type="NCBIfam" id="TIGR04057">
    <property type="entry name" value="SusC_RagA_signa"/>
    <property type="match status" value="1"/>
</dbReference>
<keyword evidence="10" id="KW-1185">Reference proteome</keyword>
<dbReference type="Gene3D" id="2.40.170.20">
    <property type="entry name" value="TonB-dependent receptor, beta-barrel domain"/>
    <property type="match status" value="1"/>
</dbReference>
<evidence type="ECO:0000313" key="9">
    <source>
        <dbReference type="EMBL" id="SEW43490.1"/>
    </source>
</evidence>
<proteinExistence type="inferred from homology"/>
<comment type="subcellular location">
    <subcellularLocation>
        <location evidence="1 7">Cell outer membrane</location>
        <topology evidence="1 7">Multi-pass membrane protein</topology>
    </subcellularLocation>
</comment>
<evidence type="ECO:0000256" key="5">
    <source>
        <dbReference type="ARBA" id="ARBA00023136"/>
    </source>
</evidence>